<dbReference type="GO" id="GO:0043531">
    <property type="term" value="F:ADP binding"/>
    <property type="evidence" value="ECO:0007669"/>
    <property type="project" value="InterPro"/>
</dbReference>
<evidence type="ECO:0000259" key="4">
    <source>
        <dbReference type="Pfam" id="PF23559"/>
    </source>
</evidence>
<dbReference type="InterPro" id="IPR032675">
    <property type="entry name" value="LRR_dom_sf"/>
</dbReference>
<dbReference type="Pfam" id="PF00931">
    <property type="entry name" value="NB-ARC"/>
    <property type="match status" value="1"/>
</dbReference>
<gene>
    <name evidence="6" type="ORF">LUZ61_007598</name>
</gene>
<proteinExistence type="predicted"/>
<dbReference type="InterPro" id="IPR036388">
    <property type="entry name" value="WH-like_DNA-bd_sf"/>
</dbReference>
<feature type="domain" description="Disease resistance R13L4/SHOC-2-like LRR" evidence="5">
    <location>
        <begin position="336"/>
        <end position="662"/>
    </location>
</feature>
<dbReference type="InterPro" id="IPR042197">
    <property type="entry name" value="Apaf_helical"/>
</dbReference>
<dbReference type="Pfam" id="PF23559">
    <property type="entry name" value="WHD_DRP"/>
    <property type="match status" value="1"/>
</dbReference>
<evidence type="ECO:0000259" key="5">
    <source>
        <dbReference type="Pfam" id="PF23598"/>
    </source>
</evidence>
<dbReference type="InterPro" id="IPR058922">
    <property type="entry name" value="WHD_DRP"/>
</dbReference>
<dbReference type="FunFam" id="1.10.10.10:FF:000322">
    <property type="entry name" value="Probable disease resistance protein At1g63360"/>
    <property type="match status" value="1"/>
</dbReference>
<evidence type="ECO:0000256" key="1">
    <source>
        <dbReference type="ARBA" id="ARBA00022737"/>
    </source>
</evidence>
<dbReference type="Gene3D" id="3.80.10.10">
    <property type="entry name" value="Ribonuclease Inhibitor"/>
    <property type="match status" value="2"/>
</dbReference>
<dbReference type="GO" id="GO:0042742">
    <property type="term" value="P:defense response to bacterium"/>
    <property type="evidence" value="ECO:0007669"/>
    <property type="project" value="UniProtKB-ARBA"/>
</dbReference>
<dbReference type="InterPro" id="IPR002182">
    <property type="entry name" value="NB-ARC"/>
</dbReference>
<evidence type="ECO:0008006" key="8">
    <source>
        <dbReference type="Google" id="ProtNLM"/>
    </source>
</evidence>
<feature type="domain" description="NB-ARC" evidence="3">
    <location>
        <begin position="5"/>
        <end position="138"/>
    </location>
</feature>
<keyword evidence="7" id="KW-1185">Reference proteome</keyword>
<feature type="domain" description="Disease resistance protein winged helix" evidence="4">
    <location>
        <begin position="218"/>
        <end position="289"/>
    </location>
</feature>
<evidence type="ECO:0000256" key="2">
    <source>
        <dbReference type="ARBA" id="ARBA00022821"/>
    </source>
</evidence>
<dbReference type="InterPro" id="IPR055414">
    <property type="entry name" value="LRR_R13L4/SHOC2-like"/>
</dbReference>
<dbReference type="SUPFAM" id="SSF52058">
    <property type="entry name" value="L domain-like"/>
    <property type="match status" value="1"/>
</dbReference>
<evidence type="ECO:0000259" key="3">
    <source>
        <dbReference type="Pfam" id="PF00931"/>
    </source>
</evidence>
<dbReference type="Proteomes" id="UP001210211">
    <property type="component" value="Unassembled WGS sequence"/>
</dbReference>
<dbReference type="GO" id="GO:0002758">
    <property type="term" value="P:innate immune response-activating signaling pathway"/>
    <property type="evidence" value="ECO:0007669"/>
    <property type="project" value="UniProtKB-ARBA"/>
</dbReference>
<dbReference type="PRINTS" id="PR00364">
    <property type="entry name" value="DISEASERSIST"/>
</dbReference>
<dbReference type="Gene3D" id="1.10.10.10">
    <property type="entry name" value="Winged helix-like DNA-binding domain superfamily/Winged helix DNA-binding domain"/>
    <property type="match status" value="1"/>
</dbReference>
<keyword evidence="1" id="KW-0677">Repeat</keyword>
<keyword evidence="2" id="KW-0611">Plant defense</keyword>
<dbReference type="GO" id="GO:0009626">
    <property type="term" value="P:plant-type hypersensitive response"/>
    <property type="evidence" value="ECO:0007669"/>
    <property type="project" value="UniProtKB-ARBA"/>
</dbReference>
<dbReference type="PANTHER" id="PTHR23155:SF1193">
    <property type="entry name" value="DISEASE RESISTANCE PROTEIN RPP13-RELATED"/>
    <property type="match status" value="1"/>
</dbReference>
<dbReference type="SUPFAM" id="SSF52540">
    <property type="entry name" value="P-loop containing nucleoside triphosphate hydrolases"/>
    <property type="match status" value="1"/>
</dbReference>
<evidence type="ECO:0000313" key="6">
    <source>
        <dbReference type="EMBL" id="KAJ3703893.1"/>
    </source>
</evidence>
<dbReference type="Pfam" id="PF23598">
    <property type="entry name" value="LRR_14"/>
    <property type="match status" value="1"/>
</dbReference>
<evidence type="ECO:0000313" key="7">
    <source>
        <dbReference type="Proteomes" id="UP001210211"/>
    </source>
</evidence>
<dbReference type="InterPro" id="IPR044974">
    <property type="entry name" value="Disease_R_plants"/>
</dbReference>
<comment type="caution">
    <text evidence="6">The sequence shown here is derived from an EMBL/GenBank/DDBJ whole genome shotgun (WGS) entry which is preliminary data.</text>
</comment>
<protein>
    <recommendedName>
        <fullName evidence="8">NB-ARC domain-containing protein</fullName>
    </recommendedName>
</protein>
<dbReference type="InterPro" id="IPR027417">
    <property type="entry name" value="P-loop_NTPase"/>
</dbReference>
<dbReference type="PANTHER" id="PTHR23155">
    <property type="entry name" value="DISEASE RESISTANCE PROTEIN RP"/>
    <property type="match status" value="1"/>
</dbReference>
<dbReference type="Gene3D" id="1.10.8.430">
    <property type="entry name" value="Helical domain of apoptotic protease-activating factors"/>
    <property type="match status" value="1"/>
</dbReference>
<dbReference type="EMBL" id="JAMRDG010000001">
    <property type="protein sequence ID" value="KAJ3703893.1"/>
    <property type="molecule type" value="Genomic_DNA"/>
</dbReference>
<accession>A0AAD5ZTW1</accession>
<dbReference type="Gene3D" id="3.40.50.300">
    <property type="entry name" value="P-loop containing nucleotide triphosphate hydrolases"/>
    <property type="match status" value="1"/>
</dbReference>
<organism evidence="6 7">
    <name type="scientific">Rhynchospora tenuis</name>
    <dbReference type="NCBI Taxonomy" id="198213"/>
    <lineage>
        <taxon>Eukaryota</taxon>
        <taxon>Viridiplantae</taxon>
        <taxon>Streptophyta</taxon>
        <taxon>Embryophyta</taxon>
        <taxon>Tracheophyta</taxon>
        <taxon>Spermatophyta</taxon>
        <taxon>Magnoliopsida</taxon>
        <taxon>Liliopsida</taxon>
        <taxon>Poales</taxon>
        <taxon>Cyperaceae</taxon>
        <taxon>Cyperoideae</taxon>
        <taxon>Rhynchosporeae</taxon>
        <taxon>Rhynchospora</taxon>
    </lineage>
</organism>
<reference evidence="6 7" key="1">
    <citation type="journal article" date="2022" name="Cell">
        <title>Repeat-based holocentromeres influence genome architecture and karyotype evolution.</title>
        <authorList>
            <person name="Hofstatter P.G."/>
            <person name="Thangavel G."/>
            <person name="Lux T."/>
            <person name="Neumann P."/>
            <person name="Vondrak T."/>
            <person name="Novak P."/>
            <person name="Zhang M."/>
            <person name="Costa L."/>
            <person name="Castellani M."/>
            <person name="Scott A."/>
            <person name="Toegelov H."/>
            <person name="Fuchs J."/>
            <person name="Mata-Sucre Y."/>
            <person name="Dias Y."/>
            <person name="Vanzela A.L.L."/>
            <person name="Huettel B."/>
            <person name="Almeida C.C.S."/>
            <person name="Simkova H."/>
            <person name="Souza G."/>
            <person name="Pedrosa-Harand A."/>
            <person name="Macas J."/>
            <person name="Mayer K.F.X."/>
            <person name="Houben A."/>
            <person name="Marques A."/>
        </authorList>
    </citation>
    <scope>NUCLEOTIDE SEQUENCE [LARGE SCALE GENOMIC DNA]</scope>
    <source>
        <strain evidence="6">RhyTen1mFocal</strain>
    </source>
</reference>
<sequence length="687" mass="79352">MHLRSAEVERHFNFKIWLSISQEFKFINILKKMLEKLRKIGSEMQEIKGEEYCLTEIYNFLRDKIYLIVLDDVWSNDLWNQLQTALPNNTNGSRILITTRFKKIGMEADPLSEPHELQFLNEEHSHQLLLKKALPNNDCPDDLLPLANQFAKKCGGLPLALVVLGGILSTRNPDYIIWDRIMKTMDWHTDGSKCVDVISSSYDDLPIHLKPCFLYFALFPEGHQIKAVSLIQMWIAEGFIQEMPTKTMEDTGENYLDELTQRCLVQVSKKSCTGKTKFCHIHDLLRDLAVQKAKEYEFAMVFSKNKTNLNCSSTAPRRAALHFSDNKPIERICTNLRSLIYFQEEIPNCNRFGMLRVLEILGTDSAHNTKWLKGCTSLRYFGFCSVGRSHITSLNVSRLDQLKNLQTVYLQYCRTVSDLPSSFWDNKMLRHVNFSYLGTSPQGPPSSANLENLQTLKWVRARKEWSAKLPHFPQIKKLAITIPEDVAREPIIDLLSNIKVVGSLYLREEGARQLTFPGSTSAFRNHNCLHSLYLNGTWPKKEVDSKLVPPHLIKLTLDYFQFELDPMPQLKKLPNLRVLMLKQATMQLETDRKHMVFSRGGFGQLQKLRITFVSGLEELEIEEGAMPMIKQIVLVGCDQLQVVPDLQYLTTLRELRVGFMNEFKRRLQGEDQWKVAHIVSVTTSYWE</sequence>
<name>A0AAD5ZTW1_9POAL</name>
<dbReference type="AlphaFoldDB" id="A0AAD5ZTW1"/>